<evidence type="ECO:0000313" key="2">
    <source>
        <dbReference type="Proteomes" id="UP000041601"/>
    </source>
</evidence>
<protein>
    <submittedName>
        <fullName evidence="1">Uncharacterized protein</fullName>
    </submittedName>
</protein>
<dbReference type="EMBL" id="CPXJ01000045">
    <property type="protein sequence ID" value="CNE25180.1"/>
    <property type="molecule type" value="Genomic_DNA"/>
</dbReference>
<proteinExistence type="predicted"/>
<reference evidence="1 2" key="1">
    <citation type="submission" date="2015-03" db="EMBL/GenBank/DDBJ databases">
        <authorList>
            <consortium name="Pathogen Informatics"/>
            <person name="Murphy D."/>
        </authorList>
    </citation>
    <scope>NUCLEOTIDE SEQUENCE [LARGE SCALE GENOMIC DNA]</scope>
    <source>
        <strain evidence="1 2">IP05342</strain>
    </source>
</reference>
<dbReference type="GeneID" id="45570540"/>
<evidence type="ECO:0000313" key="1">
    <source>
        <dbReference type="EMBL" id="CNE25180.1"/>
    </source>
</evidence>
<gene>
    <name evidence="1" type="ORF">ERS137959_03354</name>
</gene>
<dbReference type="Proteomes" id="UP000041601">
    <property type="component" value="Unassembled WGS sequence"/>
</dbReference>
<dbReference type="RefSeq" id="WP_042546562.1">
    <property type="nucleotide sequence ID" value="NZ_CPXJ01000045.1"/>
</dbReference>
<accession>A0ABM9S6A4</accession>
<organism evidence="1 2">
    <name type="scientific">Yersinia enterocolitica</name>
    <dbReference type="NCBI Taxonomy" id="630"/>
    <lineage>
        <taxon>Bacteria</taxon>
        <taxon>Pseudomonadati</taxon>
        <taxon>Pseudomonadota</taxon>
        <taxon>Gammaproteobacteria</taxon>
        <taxon>Enterobacterales</taxon>
        <taxon>Yersiniaceae</taxon>
        <taxon>Yersinia</taxon>
    </lineage>
</organism>
<comment type="caution">
    <text evidence="1">The sequence shown here is derived from an EMBL/GenBank/DDBJ whole genome shotgun (WGS) entry which is preliminary data.</text>
</comment>
<name>A0ABM9S6A4_YEREN</name>
<keyword evidence="2" id="KW-1185">Reference proteome</keyword>
<sequence length="66" mass="7397">MSRLISIGNCLVDIEQIAAVEVHRHGYQSKYVGARITLKTGAIIYEEGNSLRVVKEIIAKELELKQ</sequence>